<evidence type="ECO:0000313" key="1">
    <source>
        <dbReference type="EMBL" id="GGL06894.1"/>
    </source>
</evidence>
<protein>
    <recommendedName>
        <fullName evidence="3">Tetratricopeptide repeat-containing protein</fullName>
    </recommendedName>
</protein>
<dbReference type="Proteomes" id="UP000656042">
    <property type="component" value="Unassembled WGS sequence"/>
</dbReference>
<comment type="caution">
    <text evidence="1">The sequence shown here is derived from an EMBL/GenBank/DDBJ whole genome shotgun (WGS) entry which is preliminary data.</text>
</comment>
<reference evidence="1" key="1">
    <citation type="journal article" date="2014" name="Int. J. Syst. Evol. Microbiol.">
        <title>Complete genome sequence of Corynebacterium casei LMG S-19264T (=DSM 44701T), isolated from a smear-ripened cheese.</title>
        <authorList>
            <consortium name="US DOE Joint Genome Institute (JGI-PGF)"/>
            <person name="Walter F."/>
            <person name="Albersmeier A."/>
            <person name="Kalinowski J."/>
            <person name="Ruckert C."/>
        </authorList>
    </citation>
    <scope>NUCLEOTIDE SEQUENCE</scope>
    <source>
        <strain evidence="1">CGMCC 4.7299</strain>
    </source>
</reference>
<keyword evidence="2" id="KW-1185">Reference proteome</keyword>
<name>A0A8J3C1X4_9ACTN</name>
<evidence type="ECO:0000313" key="2">
    <source>
        <dbReference type="Proteomes" id="UP000656042"/>
    </source>
</evidence>
<dbReference type="AlphaFoldDB" id="A0A8J3C1X4"/>
<gene>
    <name evidence="1" type="ORF">GCM10012284_46340</name>
</gene>
<organism evidence="1 2">
    <name type="scientific">Mangrovihabitans endophyticus</name>
    <dbReference type="NCBI Taxonomy" id="1751298"/>
    <lineage>
        <taxon>Bacteria</taxon>
        <taxon>Bacillati</taxon>
        <taxon>Actinomycetota</taxon>
        <taxon>Actinomycetes</taxon>
        <taxon>Micromonosporales</taxon>
        <taxon>Micromonosporaceae</taxon>
        <taxon>Mangrovihabitans</taxon>
    </lineage>
</organism>
<reference evidence="1" key="2">
    <citation type="submission" date="2020-09" db="EMBL/GenBank/DDBJ databases">
        <authorList>
            <person name="Sun Q."/>
            <person name="Zhou Y."/>
        </authorList>
    </citation>
    <scope>NUCLEOTIDE SEQUENCE</scope>
    <source>
        <strain evidence="1">CGMCC 4.7299</strain>
    </source>
</reference>
<proteinExistence type="predicted"/>
<evidence type="ECO:0008006" key="3">
    <source>
        <dbReference type="Google" id="ProtNLM"/>
    </source>
</evidence>
<dbReference type="EMBL" id="BMMX01000026">
    <property type="protein sequence ID" value="GGL06894.1"/>
    <property type="molecule type" value="Genomic_DNA"/>
</dbReference>
<sequence length="126" mass="13939">MPPPAASDAAVPAGYRADLGETTLATQQFRQVLTHVRAREGDVSEEAVDLRRNIAMLLLAEGNREQAEAELISLYENLELLYGPDHEAAREIAERLWLPLSLSRRRGSAASQWGVSPACRWGCRLL</sequence>
<accession>A0A8J3C1X4</accession>